<evidence type="ECO:0000313" key="1">
    <source>
        <dbReference type="EMBL" id="GAA0742973.1"/>
    </source>
</evidence>
<dbReference type="EMBL" id="BAAAEW010000004">
    <property type="protein sequence ID" value="GAA0742973.1"/>
    <property type="molecule type" value="Genomic_DNA"/>
</dbReference>
<name>A0ABN1JMN1_9BURK</name>
<proteinExistence type="predicted"/>
<reference evidence="1 2" key="1">
    <citation type="journal article" date="2019" name="Int. J. Syst. Evol. Microbiol.">
        <title>The Global Catalogue of Microorganisms (GCM) 10K type strain sequencing project: providing services to taxonomists for standard genome sequencing and annotation.</title>
        <authorList>
            <consortium name="The Broad Institute Genomics Platform"/>
            <consortium name="The Broad Institute Genome Sequencing Center for Infectious Disease"/>
            <person name="Wu L."/>
            <person name="Ma J."/>
        </authorList>
    </citation>
    <scope>NUCLEOTIDE SEQUENCE [LARGE SCALE GENOMIC DNA]</scope>
    <source>
        <strain evidence="1 2">JCM 15503</strain>
    </source>
</reference>
<dbReference type="Proteomes" id="UP001500279">
    <property type="component" value="Unassembled WGS sequence"/>
</dbReference>
<accession>A0ABN1JMN1</accession>
<evidence type="ECO:0000313" key="2">
    <source>
        <dbReference type="Proteomes" id="UP001500279"/>
    </source>
</evidence>
<protein>
    <submittedName>
        <fullName evidence="1">Uncharacterized protein</fullName>
    </submittedName>
</protein>
<comment type="caution">
    <text evidence="1">The sequence shown here is derived from an EMBL/GenBank/DDBJ whole genome shotgun (WGS) entry which is preliminary data.</text>
</comment>
<gene>
    <name evidence="1" type="ORF">GCM10009107_07030</name>
</gene>
<organism evidence="1 2">
    <name type="scientific">Ideonella azotifigens</name>
    <dbReference type="NCBI Taxonomy" id="513160"/>
    <lineage>
        <taxon>Bacteria</taxon>
        <taxon>Pseudomonadati</taxon>
        <taxon>Pseudomonadota</taxon>
        <taxon>Betaproteobacteria</taxon>
        <taxon>Burkholderiales</taxon>
        <taxon>Sphaerotilaceae</taxon>
        <taxon>Ideonella</taxon>
    </lineage>
</organism>
<keyword evidence="2" id="KW-1185">Reference proteome</keyword>
<sequence length="97" mass="10683">MTAKAYSPATFFTKRYLATNKYQVIGANPEFSSAQRPRSRILPQGAKHLVFMGTLTEIAPGMAMQREVPAVRGAPEAVPGELRLMDARHFDPCPLHA</sequence>